<evidence type="ECO:0000256" key="1">
    <source>
        <dbReference type="ARBA" id="ARBA00022763"/>
    </source>
</evidence>
<comment type="caution">
    <text evidence="5">The sequence shown here is derived from an EMBL/GenBank/DDBJ whole genome shotgun (WGS) entry which is preliminary data.</text>
</comment>
<dbReference type="GO" id="GO:0009432">
    <property type="term" value="P:SOS response"/>
    <property type="evidence" value="ECO:0007669"/>
    <property type="project" value="UniProtKB-KW"/>
</dbReference>
<feature type="coiled-coil region" evidence="4">
    <location>
        <begin position="703"/>
        <end position="740"/>
    </location>
</feature>
<dbReference type="AlphaFoldDB" id="A0A853F0F2"/>
<feature type="coiled-coil region" evidence="4">
    <location>
        <begin position="332"/>
        <end position="381"/>
    </location>
</feature>
<dbReference type="RefSeq" id="WP_179914485.1">
    <property type="nucleotide sequence ID" value="NZ_JACBYE010000065.1"/>
</dbReference>
<dbReference type="GO" id="GO:0006302">
    <property type="term" value="P:double-strand break repair"/>
    <property type="evidence" value="ECO:0007669"/>
    <property type="project" value="TreeGrafter"/>
</dbReference>
<accession>A0A853F0F2</accession>
<dbReference type="Proteomes" id="UP000561011">
    <property type="component" value="Unassembled WGS sequence"/>
</dbReference>
<name>A0A853F0F2_9MICO</name>
<dbReference type="Pfam" id="PF13555">
    <property type="entry name" value="AAA_29"/>
    <property type="match status" value="1"/>
</dbReference>
<keyword evidence="6" id="KW-1185">Reference proteome</keyword>
<organism evidence="5 6">
    <name type="scientific">Sanguibacter inulinus</name>
    <dbReference type="NCBI Taxonomy" id="60922"/>
    <lineage>
        <taxon>Bacteria</taxon>
        <taxon>Bacillati</taxon>
        <taxon>Actinomycetota</taxon>
        <taxon>Actinomycetes</taxon>
        <taxon>Micrococcales</taxon>
        <taxon>Sanguibacteraceae</taxon>
        <taxon>Sanguibacter</taxon>
    </lineage>
</organism>
<sequence>MEGLFSAVELHDAEADVDQRAGFRLERLEVLNWGTFDRTTWSFDLEGRNALLTGDIGSGKSTIVDAITTLLLPANRISYNKAAGAEAKERTLRSYVSGYYKSERNEATGTSRPVGLREGSTYSVILGEFVNRGFESTGVLAQVFWLKEGDQGQPSRFYVTATSSMTIAEHFANFDGDITRLRKRLREAGAQVRDTFPEYGKDFRRLLGIESDQAMDLFHQTVSMKSVGDLNEFVRQHMLEPFDSGQWTDRLVAHFDDLTRAHDAVTRARAQIMQLTPLVADCDRFAGLVDQAAAATAQRDALRVFTAQRKDAVLTQQIDAYDTAIRARDERLVALDTEIKAVEAERRRLELERAGHGGDRLAQIEAEAARLESVRADREKRAAEYRSNLEAAGLEGVADGPEFAARREQVLAQVATEKSELQQVETAIGELDYALREQKVVSREITEEIRSLQGRSSSLPARSLQVRAQISDELGIAEDELAFAGELIAVRDDHRDWEGAAERVLRSFALSLLVPAAHYDAVSGWINSNHLGQRLEYYRVPTEVRPRVEADGGADWPHLSEMLQIQESTVSRWLEQELARRADYACVDSLDEFRRAHRAVTREGQIKHSASHHVKNDRNRVDDRSTYVLGWSNQTKVDTLLAQATTVSETVTDLTEQRAVLIATKDAVVDRAHALNRLEMFRDFTELDWEQVVHQVGELTAEKRRIEANSVELAELAATLQEQTHRSAELAQERDRLISRNGGERHAVESFRTQREAARKIGGVAAASAGVGASASTGAAAAAGTATGTAVSGVTQEALDAVAALWEALPEQGGSRAGAASAGGPGSGDAAATMSEIDAAEAALRTQLTGVVEARQREQGQLATSISKQMTAFSQQFPVETSEMDNDVRAAGEYRELLERLERDDLPRFEENFKEYLNTNTIRDVAQFAAELQKQSDLMSDRVDVINDSLRAIDYNPGTYIRLEMTNTPNTEVRDFRTQLRACTDGILGEDLDQYSEQRFLRVKEIIERFRGREGQTEADQAWTRRVTDVRNWFVLSASERSKADDVELEHYSDSGGKSGGQKEKLAYTILAASLAYQFRLDWGAVRSKAFRFVVIDEAFGRGSDESTRFALQLFRNLGLQLLIVTPLQKIHVIEPFISAVGYVDNPTGRGSRLQTLTINQYRSKRSEHLLGALGAEV</sequence>
<dbReference type="PANTHER" id="PTHR32182:SF0">
    <property type="entry name" value="DNA REPLICATION AND REPAIR PROTEIN RECF"/>
    <property type="match status" value="1"/>
</dbReference>
<evidence type="ECO:0000256" key="2">
    <source>
        <dbReference type="ARBA" id="ARBA00023204"/>
    </source>
</evidence>
<dbReference type="EMBL" id="JACBYE010000065">
    <property type="protein sequence ID" value="NYS95292.1"/>
    <property type="molecule type" value="Genomic_DNA"/>
</dbReference>
<evidence type="ECO:0008006" key="7">
    <source>
        <dbReference type="Google" id="ProtNLM"/>
    </source>
</evidence>
<dbReference type="Pfam" id="PF13558">
    <property type="entry name" value="SbcC_Walker_B"/>
    <property type="match status" value="1"/>
</dbReference>
<keyword evidence="3" id="KW-0742">SOS response</keyword>
<proteinExistence type="predicted"/>
<dbReference type="SUPFAM" id="SSF52540">
    <property type="entry name" value="P-loop containing nucleoside triphosphate hydrolases"/>
    <property type="match status" value="1"/>
</dbReference>
<dbReference type="InterPro" id="IPR027417">
    <property type="entry name" value="P-loop_NTPase"/>
</dbReference>
<gene>
    <name evidence="5" type="ORF">HZZ10_17440</name>
</gene>
<evidence type="ECO:0000313" key="5">
    <source>
        <dbReference type="EMBL" id="NYS95292.1"/>
    </source>
</evidence>
<dbReference type="PANTHER" id="PTHR32182">
    <property type="entry name" value="DNA REPLICATION AND REPAIR PROTEIN RECF"/>
    <property type="match status" value="1"/>
</dbReference>
<evidence type="ECO:0000256" key="4">
    <source>
        <dbReference type="SAM" id="Coils"/>
    </source>
</evidence>
<keyword evidence="2" id="KW-0234">DNA repair</keyword>
<evidence type="ECO:0000313" key="6">
    <source>
        <dbReference type="Proteomes" id="UP000561011"/>
    </source>
</evidence>
<reference evidence="5 6" key="1">
    <citation type="submission" date="2020-07" db="EMBL/GenBank/DDBJ databases">
        <title>MOT database genomes.</title>
        <authorList>
            <person name="Joseph S."/>
            <person name="Aduse-Opoku J."/>
            <person name="Hashim A."/>
            <person name="Wade W."/>
            <person name="Curtis M."/>
        </authorList>
    </citation>
    <scope>NUCLEOTIDE SEQUENCE [LARGE SCALE GENOMIC DNA]</scope>
    <source>
        <strain evidence="5 6">DSM 100099</strain>
    </source>
</reference>
<protein>
    <recommendedName>
        <fullName evidence="7">ATP-dependent exonuclease SbcCD, C subunit-like protein</fullName>
    </recommendedName>
</protein>
<dbReference type="GO" id="GO:0000731">
    <property type="term" value="P:DNA synthesis involved in DNA repair"/>
    <property type="evidence" value="ECO:0007669"/>
    <property type="project" value="TreeGrafter"/>
</dbReference>
<evidence type="ECO:0000256" key="3">
    <source>
        <dbReference type="ARBA" id="ARBA00023236"/>
    </source>
</evidence>
<dbReference type="Gene3D" id="3.40.50.300">
    <property type="entry name" value="P-loop containing nucleotide triphosphate hydrolases"/>
    <property type="match status" value="1"/>
</dbReference>
<keyword evidence="4" id="KW-0175">Coiled coil</keyword>
<keyword evidence="1" id="KW-0227">DNA damage</keyword>